<evidence type="ECO:0000256" key="1">
    <source>
        <dbReference type="SAM" id="Phobius"/>
    </source>
</evidence>
<proteinExistence type="predicted"/>
<feature type="transmembrane region" description="Helical" evidence="1">
    <location>
        <begin position="26"/>
        <end position="47"/>
    </location>
</feature>
<keyword evidence="1" id="KW-0472">Membrane</keyword>
<keyword evidence="1" id="KW-1133">Transmembrane helix</keyword>
<dbReference type="AlphaFoldDB" id="A0A8J6MBS7"/>
<evidence type="ECO:0000313" key="2">
    <source>
        <dbReference type="EMBL" id="MBC5736086.1"/>
    </source>
</evidence>
<dbReference type="RefSeq" id="WP_186918483.1">
    <property type="nucleotide sequence ID" value="NZ_JACOPQ010000002.1"/>
</dbReference>
<protein>
    <submittedName>
        <fullName evidence="2">Uncharacterized protein</fullName>
    </submittedName>
</protein>
<feature type="transmembrane region" description="Helical" evidence="1">
    <location>
        <begin position="53"/>
        <end position="71"/>
    </location>
</feature>
<comment type="caution">
    <text evidence="2">The sequence shown here is derived from an EMBL/GenBank/DDBJ whole genome shotgun (WGS) entry which is preliminary data.</text>
</comment>
<keyword evidence="3" id="KW-1185">Reference proteome</keyword>
<gene>
    <name evidence="2" type="ORF">H8S62_03560</name>
</gene>
<sequence length="79" mass="8327">MKKLKHIWSRVAPVVGRLPGRTAEVLGTYLDDLLLLAAGICFVLAALELLGRPWALVTAGVCLAVYAVVVARSRRGGGG</sequence>
<organism evidence="2 3">
    <name type="scientific">Lawsonibacter faecis</name>
    <dbReference type="NCBI Taxonomy" id="2763052"/>
    <lineage>
        <taxon>Bacteria</taxon>
        <taxon>Bacillati</taxon>
        <taxon>Bacillota</taxon>
        <taxon>Clostridia</taxon>
        <taxon>Eubacteriales</taxon>
        <taxon>Oscillospiraceae</taxon>
        <taxon>Lawsonibacter</taxon>
    </lineage>
</organism>
<name>A0A8J6MBS7_9FIRM</name>
<accession>A0A8J6MBS7</accession>
<keyword evidence="1" id="KW-0812">Transmembrane</keyword>
<dbReference type="EMBL" id="JACOPQ010000002">
    <property type="protein sequence ID" value="MBC5736086.1"/>
    <property type="molecule type" value="Genomic_DNA"/>
</dbReference>
<reference evidence="2" key="1">
    <citation type="submission" date="2020-08" db="EMBL/GenBank/DDBJ databases">
        <title>Genome public.</title>
        <authorList>
            <person name="Liu C."/>
            <person name="Sun Q."/>
        </authorList>
    </citation>
    <scope>NUCLEOTIDE SEQUENCE</scope>
    <source>
        <strain evidence="2">NSJ-52</strain>
    </source>
</reference>
<evidence type="ECO:0000313" key="3">
    <source>
        <dbReference type="Proteomes" id="UP000607645"/>
    </source>
</evidence>
<dbReference type="Proteomes" id="UP000607645">
    <property type="component" value="Unassembled WGS sequence"/>
</dbReference>